<feature type="compositionally biased region" description="Low complexity" evidence="1">
    <location>
        <begin position="332"/>
        <end position="384"/>
    </location>
</feature>
<evidence type="ECO:0000256" key="1">
    <source>
        <dbReference type="SAM" id="MobiDB-lite"/>
    </source>
</evidence>
<feature type="compositionally biased region" description="Acidic residues" evidence="1">
    <location>
        <begin position="385"/>
        <end position="395"/>
    </location>
</feature>
<gene>
    <name evidence="2" type="ORF">NDI86_08310</name>
</gene>
<evidence type="ECO:0000313" key="3">
    <source>
        <dbReference type="Proteomes" id="UP001268864"/>
    </source>
</evidence>
<feature type="compositionally biased region" description="Polar residues" evidence="1">
    <location>
        <begin position="307"/>
        <end position="321"/>
    </location>
</feature>
<name>A0ABU2FNZ0_9EURY</name>
<evidence type="ECO:0000313" key="2">
    <source>
        <dbReference type="EMBL" id="MDS0282124.1"/>
    </source>
</evidence>
<sequence>MATAPTRRSVRPALTLVVVLTVALVPLTGIVTAQQADAPSYVAVQDGECVPLTSFTGDQSARAFYDYRLPAQFANNPSANATGDAFGSEGTRDLQRANTSVVFLYTDTGGTSAAGDDTVSLVFVHGAEGNRNSTGGAATFDITGLPADGNWTVRDDDYDDTSSADNWNVTDSRSVVDWVWSGAATDGGVYSGLNADSTVVVRPAFNDAAALSNATNGTVERWEALSNGTTVTRTGLDLTEPLLITAGTCADGGDGGGGGGGAGGGADGADGDDVDCPPGTVPRTVTIPIVESTDGTGTDTRTGTSGQNGTTPEQSTVTTTICVAEPTPTPTPNNTTPTPTPNNTTPTTPTTPITPNNTTPTETPTPTATETPTATDTPAPGSPDGDTDTPADDGTAEPAGGDDTPGDGTTAADGGGDTPVDGANGDAGGDSGNGDGTDGGDGAAGDGADGGDGANGDGGDGANGDEGGNGEEADGANGGDGNGGNGDEGDGANGNGGDGNGGNGDEGDGANGNGGNGDGGDGDGSN</sequence>
<accession>A0ABU2FNZ0</accession>
<dbReference type="EMBL" id="JAMQOS010000002">
    <property type="protein sequence ID" value="MDS0282124.1"/>
    <property type="molecule type" value="Genomic_DNA"/>
</dbReference>
<feature type="compositionally biased region" description="Low complexity" evidence="1">
    <location>
        <begin position="292"/>
        <end position="305"/>
    </location>
</feature>
<keyword evidence="3" id="KW-1185">Reference proteome</keyword>
<organism evidence="2 3">
    <name type="scientific">Haloarcula onubensis</name>
    <dbReference type="NCBI Taxonomy" id="2950539"/>
    <lineage>
        <taxon>Archaea</taxon>
        <taxon>Methanobacteriati</taxon>
        <taxon>Methanobacteriota</taxon>
        <taxon>Stenosarchaea group</taxon>
        <taxon>Halobacteria</taxon>
        <taxon>Halobacteriales</taxon>
        <taxon>Haloarculaceae</taxon>
        <taxon>Haloarcula</taxon>
    </lineage>
</organism>
<feature type="compositionally biased region" description="Gly residues" evidence="1">
    <location>
        <begin position="250"/>
        <end position="268"/>
    </location>
</feature>
<comment type="caution">
    <text evidence="2">The sequence shown here is derived from an EMBL/GenBank/DDBJ whole genome shotgun (WGS) entry which is preliminary data.</text>
</comment>
<dbReference type="Proteomes" id="UP001268864">
    <property type="component" value="Unassembled WGS sequence"/>
</dbReference>
<reference evidence="2 3" key="1">
    <citation type="submission" date="2022-06" db="EMBL/GenBank/DDBJ databases">
        <title>Halomicroarcula sp. a new haloarchaeum isolate from saline soil.</title>
        <authorList>
            <person name="Strakova D."/>
            <person name="Galisteo C."/>
            <person name="Sanchez-Porro C."/>
            <person name="Ventosa A."/>
        </authorList>
    </citation>
    <scope>NUCLEOTIDE SEQUENCE [LARGE SCALE GENOMIC DNA]</scope>
    <source>
        <strain evidence="2 3">S3CR25-11</strain>
    </source>
</reference>
<protein>
    <submittedName>
        <fullName evidence="2">Uncharacterized protein</fullName>
    </submittedName>
</protein>
<feature type="region of interest" description="Disordered" evidence="1">
    <location>
        <begin position="250"/>
        <end position="526"/>
    </location>
</feature>
<feature type="compositionally biased region" description="Low complexity" evidence="1">
    <location>
        <begin position="396"/>
        <end position="424"/>
    </location>
</feature>
<feature type="compositionally biased region" description="Gly residues" evidence="1">
    <location>
        <begin position="425"/>
        <end position="467"/>
    </location>
</feature>
<feature type="compositionally biased region" description="Gly residues" evidence="1">
    <location>
        <begin position="476"/>
        <end position="526"/>
    </location>
</feature>
<proteinExistence type="predicted"/>
<dbReference type="RefSeq" id="WP_310899957.1">
    <property type="nucleotide sequence ID" value="NZ_JAMQOS010000002.1"/>
</dbReference>